<reference evidence="16 17" key="1">
    <citation type="submission" date="2021-10" db="EMBL/GenBank/DDBJ databases">
        <title>Anaerobic single-cell dispensing facilitates the cultivation of human gut bacteria.</title>
        <authorList>
            <person name="Afrizal A."/>
        </authorList>
    </citation>
    <scope>NUCLEOTIDE SEQUENCE [LARGE SCALE GENOMIC DNA]</scope>
    <source>
        <strain evidence="16 17">CLA-AA-H224</strain>
    </source>
</reference>
<dbReference type="HAMAP" id="MF_01398">
    <property type="entry name" value="ATP_synth_b_bprime"/>
    <property type="match status" value="1"/>
</dbReference>
<protein>
    <recommendedName>
        <fullName evidence="13">ATP synthase subunit b</fullName>
    </recommendedName>
    <alternativeName>
        <fullName evidence="13">ATP synthase F(0) sector subunit b</fullName>
    </alternativeName>
    <alternativeName>
        <fullName evidence="13">ATPase subunit I</fullName>
    </alternativeName>
    <alternativeName>
        <fullName evidence="13">F-type ATPase subunit b</fullName>
        <shortName evidence="13">F-ATPase subunit b</shortName>
    </alternativeName>
</protein>
<dbReference type="SUPFAM" id="SSF81573">
    <property type="entry name" value="F1F0 ATP synthase subunit B, membrane domain"/>
    <property type="match status" value="1"/>
</dbReference>
<keyword evidence="17" id="KW-1185">Reference proteome</keyword>
<evidence type="ECO:0000256" key="12">
    <source>
        <dbReference type="ARBA" id="ARBA00037847"/>
    </source>
</evidence>
<dbReference type="RefSeq" id="WP_118615819.1">
    <property type="nucleotide sequence ID" value="NZ_JAJEQN010000015.1"/>
</dbReference>
<evidence type="ECO:0000313" key="16">
    <source>
        <dbReference type="EMBL" id="MCC2221473.1"/>
    </source>
</evidence>
<comment type="similarity">
    <text evidence="1 13 14">Belongs to the ATPase B chain family.</text>
</comment>
<keyword evidence="3 13" id="KW-1003">Cell membrane</keyword>
<dbReference type="Proteomes" id="UP001198200">
    <property type="component" value="Unassembled WGS sequence"/>
</dbReference>
<keyword evidence="6 13" id="KW-0375">Hydrogen ion transport</keyword>
<evidence type="ECO:0000256" key="2">
    <source>
        <dbReference type="ARBA" id="ARBA00022448"/>
    </source>
</evidence>
<dbReference type="InterPro" id="IPR002146">
    <property type="entry name" value="ATP_synth_b/b'su_bac/chlpt"/>
</dbReference>
<dbReference type="Pfam" id="PF00430">
    <property type="entry name" value="ATP-synt_B"/>
    <property type="match status" value="1"/>
</dbReference>
<dbReference type="GO" id="GO:0046961">
    <property type="term" value="F:proton-transporting ATPase activity, rotational mechanism"/>
    <property type="evidence" value="ECO:0007669"/>
    <property type="project" value="TreeGrafter"/>
</dbReference>
<evidence type="ECO:0000256" key="14">
    <source>
        <dbReference type="RuleBase" id="RU003848"/>
    </source>
</evidence>
<proteinExistence type="inferred from homology"/>
<keyword evidence="7 13" id="KW-1133">Transmembrane helix</keyword>
<evidence type="ECO:0000256" key="9">
    <source>
        <dbReference type="ARBA" id="ARBA00023136"/>
    </source>
</evidence>
<comment type="subunit">
    <text evidence="13">F-type ATPases have 2 components, F(1) - the catalytic core - and F(0) - the membrane proton channel. F(1) has five subunits: alpha(3), beta(3), gamma(1), delta(1), epsilon(1). F(0) has three main subunits: a(1), b(2) and c(10-14). The alpha and beta chains form an alternating ring which encloses part of the gamma chain. F(1) is attached to F(0) by a central stalk formed by the gamma and epsilon chains, while a peripheral stalk is formed by the delta and b chains.</text>
</comment>
<comment type="function">
    <text evidence="11 13">F(1)F(0) ATP synthase produces ATP from ADP in the presence of a proton or sodium gradient. F-type ATPases consist of two structural domains, F(1) containing the extramembraneous catalytic core and F(0) containing the membrane proton channel, linked together by a central stalk and a peripheral stalk. During catalysis, ATP synthesis in the catalytic domain of F(1) is coupled via a rotary mechanism of the central stalk subunits to proton translocation.</text>
</comment>
<evidence type="ECO:0000256" key="1">
    <source>
        <dbReference type="ARBA" id="ARBA00005513"/>
    </source>
</evidence>
<dbReference type="AlphaFoldDB" id="A0AAE3E4E4"/>
<dbReference type="PANTHER" id="PTHR33445:SF1">
    <property type="entry name" value="ATP SYNTHASE SUBUNIT B"/>
    <property type="match status" value="1"/>
</dbReference>
<dbReference type="GO" id="GO:0046933">
    <property type="term" value="F:proton-transporting ATP synthase activity, rotational mechanism"/>
    <property type="evidence" value="ECO:0007669"/>
    <property type="project" value="UniProtKB-UniRule"/>
</dbReference>
<keyword evidence="2 13" id="KW-0813">Transport</keyword>
<gene>
    <name evidence="13 16" type="primary">atpF</name>
    <name evidence="16" type="ORF">LKD48_07465</name>
</gene>
<evidence type="ECO:0000256" key="10">
    <source>
        <dbReference type="ARBA" id="ARBA00023310"/>
    </source>
</evidence>
<evidence type="ECO:0000256" key="8">
    <source>
        <dbReference type="ARBA" id="ARBA00023065"/>
    </source>
</evidence>
<dbReference type="GO" id="GO:0012505">
    <property type="term" value="C:endomembrane system"/>
    <property type="evidence" value="ECO:0007669"/>
    <property type="project" value="UniProtKB-SubCell"/>
</dbReference>
<evidence type="ECO:0000256" key="4">
    <source>
        <dbReference type="ARBA" id="ARBA00022547"/>
    </source>
</evidence>
<dbReference type="InterPro" id="IPR005864">
    <property type="entry name" value="ATP_synth_F0_bsu_bac"/>
</dbReference>
<keyword evidence="10 13" id="KW-0066">ATP synthesis</keyword>
<feature type="transmembrane region" description="Helical" evidence="13">
    <location>
        <begin position="12"/>
        <end position="29"/>
    </location>
</feature>
<evidence type="ECO:0000256" key="11">
    <source>
        <dbReference type="ARBA" id="ARBA00025198"/>
    </source>
</evidence>
<keyword evidence="9 13" id="KW-0472">Membrane</keyword>
<dbReference type="CDD" id="cd06503">
    <property type="entry name" value="ATP-synt_Fo_b"/>
    <property type="match status" value="1"/>
</dbReference>
<evidence type="ECO:0000256" key="3">
    <source>
        <dbReference type="ARBA" id="ARBA00022475"/>
    </source>
</evidence>
<evidence type="ECO:0000256" key="5">
    <source>
        <dbReference type="ARBA" id="ARBA00022692"/>
    </source>
</evidence>
<dbReference type="NCBIfam" id="TIGR01144">
    <property type="entry name" value="ATP_synt_b"/>
    <property type="match status" value="1"/>
</dbReference>
<feature type="coiled-coil region" evidence="15">
    <location>
        <begin position="52"/>
        <end position="86"/>
    </location>
</feature>
<keyword evidence="8 13" id="KW-0406">Ion transport</keyword>
<evidence type="ECO:0000256" key="15">
    <source>
        <dbReference type="SAM" id="Coils"/>
    </source>
</evidence>
<accession>A0AAE3E4E4</accession>
<dbReference type="GO" id="GO:0005886">
    <property type="term" value="C:plasma membrane"/>
    <property type="evidence" value="ECO:0007669"/>
    <property type="project" value="UniProtKB-SubCell"/>
</dbReference>
<evidence type="ECO:0000313" key="17">
    <source>
        <dbReference type="Proteomes" id="UP001198200"/>
    </source>
</evidence>
<evidence type="ECO:0000256" key="13">
    <source>
        <dbReference type="HAMAP-Rule" id="MF_01398"/>
    </source>
</evidence>
<organism evidence="16 17">
    <name type="scientific">Anthropogastromicrobium aceti</name>
    <dbReference type="NCBI Taxonomy" id="2981768"/>
    <lineage>
        <taxon>Bacteria</taxon>
        <taxon>Bacillati</taxon>
        <taxon>Bacillota</taxon>
        <taxon>Clostridia</taxon>
        <taxon>Lachnospirales</taxon>
        <taxon>Lachnospiraceae</taxon>
        <taxon>Anthropogastromicrobium</taxon>
    </lineage>
</organism>
<dbReference type="InterPro" id="IPR050059">
    <property type="entry name" value="ATP_synthase_B_chain"/>
</dbReference>
<comment type="caution">
    <text evidence="16">The sequence shown here is derived from an EMBL/GenBank/DDBJ whole genome shotgun (WGS) entry which is preliminary data.</text>
</comment>
<sequence>MKEVQELVGIVPWTFVAQICNLFLTVFLVKKFLFDRINKVVEERKQMADSQIADATKAKEEAKTMRDQYEASISNAKDEARQIISDAQKSATERGEAIVADAKKEAVAIKEKASADIAKERTAAFQQMKSEIGDIAVSIAGKVIEKEVKEADHQKLIDEFISDVGEAS</sequence>
<evidence type="ECO:0000256" key="6">
    <source>
        <dbReference type="ARBA" id="ARBA00022781"/>
    </source>
</evidence>
<dbReference type="PANTHER" id="PTHR33445">
    <property type="entry name" value="ATP SYNTHASE SUBUNIT B', CHLOROPLASTIC"/>
    <property type="match status" value="1"/>
</dbReference>
<dbReference type="InterPro" id="IPR028987">
    <property type="entry name" value="ATP_synth_B-like_membr_sf"/>
</dbReference>
<comment type="function">
    <text evidence="13">Component of the F(0) channel, it forms part of the peripheral stalk, linking F(1) to F(0).</text>
</comment>
<name>A0AAE3E4E4_9FIRM</name>
<comment type="subcellular location">
    <subcellularLocation>
        <location evidence="13">Cell membrane</location>
        <topology evidence="13">Single-pass membrane protein</topology>
    </subcellularLocation>
    <subcellularLocation>
        <location evidence="12">Endomembrane system</location>
        <topology evidence="12">Single-pass membrane protein</topology>
    </subcellularLocation>
</comment>
<keyword evidence="15" id="KW-0175">Coiled coil</keyword>
<keyword evidence="4 13" id="KW-0138">CF(0)</keyword>
<dbReference type="EMBL" id="JAJEQN010000015">
    <property type="protein sequence ID" value="MCC2221473.1"/>
    <property type="molecule type" value="Genomic_DNA"/>
</dbReference>
<dbReference type="GO" id="GO:0045259">
    <property type="term" value="C:proton-transporting ATP synthase complex"/>
    <property type="evidence" value="ECO:0007669"/>
    <property type="project" value="UniProtKB-KW"/>
</dbReference>
<keyword evidence="5 13" id="KW-0812">Transmembrane</keyword>
<evidence type="ECO:0000256" key="7">
    <source>
        <dbReference type="ARBA" id="ARBA00022989"/>
    </source>
</evidence>